<protein>
    <recommendedName>
        <fullName evidence="5">DUF11 domain-containing protein</fullName>
    </recommendedName>
</protein>
<keyword evidence="2" id="KW-1133">Transmembrane helix</keyword>
<proteinExistence type="predicted"/>
<dbReference type="RefSeq" id="WP_184790877.1">
    <property type="nucleotide sequence ID" value="NZ_BONT01000048.1"/>
</dbReference>
<evidence type="ECO:0000313" key="3">
    <source>
        <dbReference type="EMBL" id="MBB6038069.1"/>
    </source>
</evidence>
<keyword evidence="2" id="KW-0812">Transmembrane</keyword>
<name>A0A841G054_9ACTN</name>
<evidence type="ECO:0008006" key="5">
    <source>
        <dbReference type="Google" id="ProtNLM"/>
    </source>
</evidence>
<keyword evidence="2" id="KW-0472">Membrane</keyword>
<organism evidence="3 4">
    <name type="scientific">Phytomonospora endophytica</name>
    <dbReference type="NCBI Taxonomy" id="714109"/>
    <lineage>
        <taxon>Bacteria</taxon>
        <taxon>Bacillati</taxon>
        <taxon>Actinomycetota</taxon>
        <taxon>Actinomycetes</taxon>
        <taxon>Micromonosporales</taxon>
        <taxon>Micromonosporaceae</taxon>
        <taxon>Phytomonospora</taxon>
    </lineage>
</organism>
<feature type="compositionally biased region" description="Low complexity" evidence="1">
    <location>
        <begin position="250"/>
        <end position="271"/>
    </location>
</feature>
<evidence type="ECO:0000256" key="1">
    <source>
        <dbReference type="SAM" id="MobiDB-lite"/>
    </source>
</evidence>
<keyword evidence="4" id="KW-1185">Reference proteome</keyword>
<feature type="transmembrane region" description="Helical" evidence="2">
    <location>
        <begin position="287"/>
        <end position="306"/>
    </location>
</feature>
<dbReference type="AlphaFoldDB" id="A0A841G054"/>
<reference evidence="3 4" key="1">
    <citation type="submission" date="2020-08" db="EMBL/GenBank/DDBJ databases">
        <title>Genomic Encyclopedia of Type Strains, Phase IV (KMG-IV): sequencing the most valuable type-strain genomes for metagenomic binning, comparative biology and taxonomic classification.</title>
        <authorList>
            <person name="Goeker M."/>
        </authorList>
    </citation>
    <scope>NUCLEOTIDE SEQUENCE [LARGE SCALE GENOMIC DNA]</scope>
    <source>
        <strain evidence="3 4">YIM 65646</strain>
    </source>
</reference>
<feature type="compositionally biased region" description="Polar residues" evidence="1">
    <location>
        <begin position="110"/>
        <end position="123"/>
    </location>
</feature>
<gene>
    <name evidence="3" type="ORF">HNR73_005949</name>
</gene>
<comment type="caution">
    <text evidence="3">The sequence shown here is derived from an EMBL/GenBank/DDBJ whole genome shotgun (WGS) entry which is preliminary data.</text>
</comment>
<dbReference type="Proteomes" id="UP000548476">
    <property type="component" value="Unassembled WGS sequence"/>
</dbReference>
<accession>A0A841G054</accession>
<dbReference type="NCBIfam" id="TIGR01451">
    <property type="entry name" value="B_ant_repeat"/>
    <property type="match status" value="1"/>
</dbReference>
<feature type="region of interest" description="Disordered" evidence="1">
    <location>
        <begin position="227"/>
        <end position="278"/>
    </location>
</feature>
<dbReference type="InterPro" id="IPR047589">
    <property type="entry name" value="DUF11_rpt"/>
</dbReference>
<evidence type="ECO:0000256" key="2">
    <source>
        <dbReference type="SAM" id="Phobius"/>
    </source>
</evidence>
<sequence>MKIHAALKQAGGLFAALALAGIGVLAVPSAAVAEGTLTLSGEAAEATVDGAGRVTLTVANEGDDPVRLTGLTAPTGFDCAPAEAILAPGGRSILDCTGKYADRESASFGVTGTAGKTESSADTTVPLPRTPVKAEPEPEAEGAVLSVDVKANKTTVHPGDPVTYTITVKNVHPTFTILDVVVRSPDVEECERDLGDMSPGQVEEYTCVSPAPDQSFTVRIRVRGFDSGGTQIGEHDNDVRIEVLPPSPSPSASSSASESSPTPSTPVTPTGPGNGGGLAVTGPTATLLAIVGAVLLAGGAGLWLLAQRRRAETYGD</sequence>
<dbReference type="EMBL" id="JACHGT010000015">
    <property type="protein sequence ID" value="MBB6038069.1"/>
    <property type="molecule type" value="Genomic_DNA"/>
</dbReference>
<feature type="region of interest" description="Disordered" evidence="1">
    <location>
        <begin position="110"/>
        <end position="140"/>
    </location>
</feature>
<evidence type="ECO:0000313" key="4">
    <source>
        <dbReference type="Proteomes" id="UP000548476"/>
    </source>
</evidence>